<dbReference type="Pfam" id="PF13671">
    <property type="entry name" value="AAA_33"/>
    <property type="match status" value="1"/>
</dbReference>
<dbReference type="Gene3D" id="3.40.50.300">
    <property type="entry name" value="P-loop containing nucleotide triphosphate hydrolases"/>
    <property type="match status" value="1"/>
</dbReference>
<gene>
    <name evidence="1" type="ORF">N47_D28230</name>
</gene>
<proteinExistence type="predicted"/>
<organism evidence="1">
    <name type="scientific">uncultured Desulfobacterium sp</name>
    <dbReference type="NCBI Taxonomy" id="201089"/>
    <lineage>
        <taxon>Bacteria</taxon>
        <taxon>Pseudomonadati</taxon>
        <taxon>Thermodesulfobacteriota</taxon>
        <taxon>Desulfobacteria</taxon>
        <taxon>Desulfobacterales</taxon>
        <taxon>Desulfobacteriaceae</taxon>
        <taxon>Desulfobacterium</taxon>
        <taxon>environmental samples</taxon>
    </lineage>
</organism>
<dbReference type="EMBL" id="FR695874">
    <property type="protein sequence ID" value="CBX30014.1"/>
    <property type="molecule type" value="Genomic_DNA"/>
</dbReference>
<dbReference type="SUPFAM" id="SSF56112">
    <property type="entry name" value="Protein kinase-like (PK-like)"/>
    <property type="match status" value="1"/>
</dbReference>
<sequence>MESDNLIYSQKPPAGLISALMNPDLYDHAVTDCKLIETHASWIILTGTYAYKIKKPVNLGFLDFSTLEKRHFLCKEELRLNKRLAPGLYLELITITGSEAKPLLNGIGGPIEFAVKMVQFPQEVQFDRMLAKGELTVRHIDAIARLIADFHKKTAVAPKKSEYGDLEHIRKPVENNFIQIRKNIKNGNNILIDELEGWCKSAFERLKQTFIQRKAEGFIRECHGDMHLRNIAWINNSPVAFDCIEFDPNLRWIDVISEIAFLIMDIEARKHPQLAKCFLNNYLEKSGDYPGLCVLPYYVVYRALVRAKIASIRAKQQGISEEEKTEAENEFINYLRLAKRCTKAVSPKLIITRGLSASGKSTVTRQLIEQMYAIRIRSDVERKRIFGISTEDNSKASYCENIYTSGATKQTYDKLAVLAEKVLDAGYSVIVDAAFLKFEERNRFRILAESKKAPYIILEFLATHDTLRKRIIKREKEVSDADLPVLEQQISFWQPLDEGEKDMSIKIDTEIAVDIMVLADKIDKLF</sequence>
<protein>
    <recommendedName>
        <fullName evidence="2">Aminoglycoside phosphotransferase domain-containing protein</fullName>
    </recommendedName>
</protein>
<name>E1YIG7_9BACT</name>
<dbReference type="AlphaFoldDB" id="E1YIG7"/>
<reference evidence="1" key="1">
    <citation type="journal article" date="2011" name="Environ. Microbiol.">
        <title>Genomic insights into the metabolic potential of the polycyclic aromatic hydrocarbon degrading sulfate-reducing Deltaproteobacterium N47.</title>
        <authorList>
            <person name="Bergmann F."/>
            <person name="Selesi D."/>
            <person name="Weinmaier T."/>
            <person name="Tischler P."/>
            <person name="Rattei T."/>
            <person name="Meckenstock R.U."/>
        </authorList>
    </citation>
    <scope>NUCLEOTIDE SEQUENCE</scope>
</reference>
<dbReference type="PANTHER" id="PTHR43883:SF1">
    <property type="entry name" value="GLUCONOKINASE"/>
    <property type="match status" value="1"/>
</dbReference>
<dbReference type="PANTHER" id="PTHR43883">
    <property type="entry name" value="SLR0207 PROTEIN"/>
    <property type="match status" value="1"/>
</dbReference>
<dbReference type="InterPro" id="IPR027417">
    <property type="entry name" value="P-loop_NTPase"/>
</dbReference>
<dbReference type="InterPro" id="IPR052732">
    <property type="entry name" value="Cell-binding_unc_protein"/>
</dbReference>
<evidence type="ECO:0008006" key="2">
    <source>
        <dbReference type="Google" id="ProtNLM"/>
    </source>
</evidence>
<dbReference type="SUPFAM" id="SSF52540">
    <property type="entry name" value="P-loop containing nucleoside triphosphate hydrolases"/>
    <property type="match status" value="1"/>
</dbReference>
<dbReference type="InterPro" id="IPR011009">
    <property type="entry name" value="Kinase-like_dom_sf"/>
</dbReference>
<evidence type="ECO:0000313" key="1">
    <source>
        <dbReference type="EMBL" id="CBX30014.1"/>
    </source>
</evidence>
<accession>E1YIG7</accession>